<evidence type="ECO:0000313" key="3">
    <source>
        <dbReference type="Proteomes" id="UP001242010"/>
    </source>
</evidence>
<dbReference type="Pfam" id="PF07238">
    <property type="entry name" value="PilZ"/>
    <property type="match status" value="1"/>
</dbReference>
<sequence>MPVVSVPSDQRQFPRVPIAYRVKVVTGDQILAFPSAINISLGGILVGGTERLPLGSACGVAILLEEAEAGKRIVTRGTVLRADADGMAIAFSRDLEPTSLDALRALIRSLNPEADQVFEADIKACG</sequence>
<evidence type="ECO:0000313" key="2">
    <source>
        <dbReference type="EMBL" id="BDU69317.1"/>
    </source>
</evidence>
<reference evidence="3" key="1">
    <citation type="journal article" date="2023" name="Int. J. Syst. Evol. Microbiol.">
        <title>Mesoterricola silvestris gen. nov., sp. nov., Mesoterricola sediminis sp. nov., Geothrix oryzae sp. nov., Geothrix edaphica sp. nov., Geothrix rubra sp. nov., and Geothrix limicola sp. nov., six novel members of Acidobacteriota isolated from soils.</title>
        <authorList>
            <person name="Itoh H."/>
            <person name="Sugisawa Y."/>
            <person name="Mise K."/>
            <person name="Xu Z."/>
            <person name="Kuniyasu M."/>
            <person name="Ushijima N."/>
            <person name="Kawano K."/>
            <person name="Kobayashi E."/>
            <person name="Shiratori Y."/>
            <person name="Masuda Y."/>
            <person name="Senoo K."/>
        </authorList>
    </citation>
    <scope>NUCLEOTIDE SEQUENCE [LARGE SCALE GENOMIC DNA]</scope>
    <source>
        <strain evidence="3">Red222</strain>
    </source>
</reference>
<name>A0ABM8DQR1_9BACT</name>
<gene>
    <name evidence="2" type="ORF">GETHOR_14180</name>
</gene>
<evidence type="ECO:0000259" key="1">
    <source>
        <dbReference type="Pfam" id="PF07238"/>
    </source>
</evidence>
<organism evidence="2 3">
    <name type="scientific">Geothrix oryzae</name>
    <dbReference type="NCBI Taxonomy" id="2927975"/>
    <lineage>
        <taxon>Bacteria</taxon>
        <taxon>Pseudomonadati</taxon>
        <taxon>Acidobacteriota</taxon>
        <taxon>Holophagae</taxon>
        <taxon>Holophagales</taxon>
        <taxon>Holophagaceae</taxon>
        <taxon>Geothrix</taxon>
    </lineage>
</organism>
<accession>A0ABM8DQR1</accession>
<keyword evidence="3" id="KW-1185">Reference proteome</keyword>
<feature type="domain" description="PilZ" evidence="1">
    <location>
        <begin position="9"/>
        <end position="108"/>
    </location>
</feature>
<dbReference type="Proteomes" id="UP001242010">
    <property type="component" value="Chromosome"/>
</dbReference>
<proteinExistence type="predicted"/>
<dbReference type="SUPFAM" id="SSF141371">
    <property type="entry name" value="PilZ domain-like"/>
    <property type="match status" value="1"/>
</dbReference>
<dbReference type="Gene3D" id="2.40.10.220">
    <property type="entry name" value="predicted glycosyltransferase like domains"/>
    <property type="match status" value="1"/>
</dbReference>
<dbReference type="InterPro" id="IPR009875">
    <property type="entry name" value="PilZ_domain"/>
</dbReference>
<dbReference type="EMBL" id="AP027079">
    <property type="protein sequence ID" value="BDU69317.1"/>
    <property type="molecule type" value="Genomic_DNA"/>
</dbReference>
<protein>
    <recommendedName>
        <fullName evidence="1">PilZ domain-containing protein</fullName>
    </recommendedName>
</protein>